<feature type="signal peptide" evidence="3">
    <location>
        <begin position="1"/>
        <end position="24"/>
    </location>
</feature>
<feature type="coiled-coil region" evidence="1">
    <location>
        <begin position="99"/>
        <end position="147"/>
    </location>
</feature>
<feature type="chain" id="PRO_5047174496" evidence="3">
    <location>
        <begin position="25"/>
        <end position="411"/>
    </location>
</feature>
<keyword evidence="2" id="KW-1133">Transmembrane helix</keyword>
<comment type="caution">
    <text evidence="4">The sequence shown here is derived from an EMBL/GenBank/DDBJ whole genome shotgun (WGS) entry which is preliminary data.</text>
</comment>
<feature type="transmembrane region" description="Helical" evidence="2">
    <location>
        <begin position="381"/>
        <end position="401"/>
    </location>
</feature>
<sequence length="411" mass="47220">MNTFVKQISLFIVLSLFTGYSAFGQQSDYQIQQDFQTEYTELLERIEQAVTTEALAEIEDAINELETNYNEHTDIINAALYPETFDNVIRTLRNNHAEAVENVTTIEDLNEEISSLESELDNFRSRLETMNRETADLQQKIRESTQNEARQAALIRQYRENIEERNLFVSNFLGDLLSEYQSMDRAQRQEITEAAGRLEENPVDVIQNVINEYITMMEQAEGLETPDFVSMKAQHGYFVEVWNQIGEQLTTTFMPDNPEQARANIDQLLSNWQESISTNLWASLQAAFSENDIQLNEFSSSDEFNDALHNYIDSAYEVSVDANSEEDYQVYRNFNSFWNDTVKTEWGEMFIEGDILTQAQIAAVDLKLDNWRDEATPKSNLTFILLIVSVAVIIGLIVLLLTRKSDSGSKT</sequence>
<keyword evidence="5" id="KW-1185">Reference proteome</keyword>
<keyword evidence="3" id="KW-0732">Signal</keyword>
<evidence type="ECO:0000256" key="2">
    <source>
        <dbReference type="SAM" id="Phobius"/>
    </source>
</evidence>
<reference evidence="4" key="2">
    <citation type="submission" date="2024-05" db="EMBL/GenBank/DDBJ databases">
        <title>Rhodohalobacter halophilus gen. nov., sp. nov., a moderately halophilic member of the family Balneolaceae.</title>
        <authorList>
            <person name="Xia J."/>
        </authorList>
    </citation>
    <scope>NUCLEOTIDE SEQUENCE</scope>
    <source>
        <strain evidence="4">WB101</strain>
    </source>
</reference>
<dbReference type="RefSeq" id="WP_237853520.1">
    <property type="nucleotide sequence ID" value="NZ_JAKLWS010000009.1"/>
</dbReference>
<reference evidence="4" key="1">
    <citation type="submission" date="2022-01" db="EMBL/GenBank/DDBJ databases">
        <authorList>
            <person name="Wang Y."/>
        </authorList>
    </citation>
    <scope>NUCLEOTIDE SEQUENCE</scope>
    <source>
        <strain evidence="4">WB101</strain>
    </source>
</reference>
<evidence type="ECO:0000313" key="4">
    <source>
        <dbReference type="EMBL" id="MCG2588679.1"/>
    </source>
</evidence>
<evidence type="ECO:0000256" key="3">
    <source>
        <dbReference type="SAM" id="SignalP"/>
    </source>
</evidence>
<keyword evidence="2" id="KW-0472">Membrane</keyword>
<gene>
    <name evidence="4" type="ORF">L6773_08890</name>
</gene>
<dbReference type="Proteomes" id="UP001165366">
    <property type="component" value="Unassembled WGS sequence"/>
</dbReference>
<keyword evidence="2" id="KW-0812">Transmembrane</keyword>
<feature type="coiled-coil region" evidence="1">
    <location>
        <begin position="48"/>
        <end position="75"/>
    </location>
</feature>
<name>A0ABS9KCU2_9BACT</name>
<protein>
    <submittedName>
        <fullName evidence="4">Uncharacterized protein</fullName>
    </submittedName>
</protein>
<evidence type="ECO:0000256" key="1">
    <source>
        <dbReference type="SAM" id="Coils"/>
    </source>
</evidence>
<dbReference type="EMBL" id="JAKLWS010000009">
    <property type="protein sequence ID" value="MCG2588679.1"/>
    <property type="molecule type" value="Genomic_DNA"/>
</dbReference>
<keyword evidence="1" id="KW-0175">Coiled coil</keyword>
<evidence type="ECO:0000313" key="5">
    <source>
        <dbReference type="Proteomes" id="UP001165366"/>
    </source>
</evidence>
<proteinExistence type="predicted"/>
<accession>A0ABS9KCU2</accession>
<organism evidence="4 5">
    <name type="scientific">Rhodohalobacter sulfatireducens</name>
    <dbReference type="NCBI Taxonomy" id="2911366"/>
    <lineage>
        <taxon>Bacteria</taxon>
        <taxon>Pseudomonadati</taxon>
        <taxon>Balneolota</taxon>
        <taxon>Balneolia</taxon>
        <taxon>Balneolales</taxon>
        <taxon>Balneolaceae</taxon>
        <taxon>Rhodohalobacter</taxon>
    </lineage>
</organism>